<feature type="domain" description="SH3b" evidence="2">
    <location>
        <begin position="163"/>
        <end position="231"/>
    </location>
</feature>
<feature type="signal peptide" evidence="1">
    <location>
        <begin position="1"/>
        <end position="29"/>
    </location>
</feature>
<reference evidence="3 4" key="1">
    <citation type="submission" date="2019-06" db="EMBL/GenBank/DDBJ databases">
        <title>Rhizobium sp. CL12 isolated from roots of soybean.</title>
        <authorList>
            <person name="Wang C."/>
        </authorList>
    </citation>
    <scope>NUCLEOTIDE SEQUENCE [LARGE SCALE GENOMIC DNA]</scope>
    <source>
        <strain evidence="3 4">CL12</strain>
    </source>
</reference>
<dbReference type="EMBL" id="VFYP01000001">
    <property type="protein sequence ID" value="TPP09961.1"/>
    <property type="molecule type" value="Genomic_DNA"/>
</dbReference>
<gene>
    <name evidence="3" type="ORF">FJQ55_03560</name>
</gene>
<protein>
    <submittedName>
        <fullName evidence="3">SH3 domain-containing protein</fullName>
    </submittedName>
</protein>
<comment type="caution">
    <text evidence="3">The sequence shown here is derived from an EMBL/GenBank/DDBJ whole genome shotgun (WGS) entry which is preliminary data.</text>
</comment>
<dbReference type="Proteomes" id="UP000316429">
    <property type="component" value="Unassembled WGS sequence"/>
</dbReference>
<name>A0A504UT93_9HYPH</name>
<proteinExistence type="predicted"/>
<keyword evidence="1" id="KW-0732">Signal</keyword>
<organism evidence="3 4">
    <name type="scientific">Rhizobium glycinendophyticum</name>
    <dbReference type="NCBI Taxonomy" id="2589807"/>
    <lineage>
        <taxon>Bacteria</taxon>
        <taxon>Pseudomonadati</taxon>
        <taxon>Pseudomonadota</taxon>
        <taxon>Alphaproteobacteria</taxon>
        <taxon>Hyphomicrobiales</taxon>
        <taxon>Rhizobiaceae</taxon>
        <taxon>Rhizobium/Agrobacterium group</taxon>
        <taxon>Rhizobium</taxon>
    </lineage>
</organism>
<keyword evidence="4" id="KW-1185">Reference proteome</keyword>
<evidence type="ECO:0000259" key="2">
    <source>
        <dbReference type="PROSITE" id="PS51781"/>
    </source>
</evidence>
<dbReference type="OrthoDB" id="964913at2"/>
<dbReference type="Pfam" id="PF08239">
    <property type="entry name" value="SH3_3"/>
    <property type="match status" value="1"/>
</dbReference>
<sequence length="232" mass="24776">MCRWRAFSGAVIAAALLVFADAGPQTAVAQERNVRVEFGRGQSSTVIRGTVRGYEGANYRVNVRGGQRLAVTMDSSNGSNYFNILGPGGGDALFNGSISGDFADIIVPDSGDYVVQVYLMRNAARRNEQARFTLRIEVTGGRPIAPPQPDFADGLSGGPDFFQVAGVSRGDALNIRSRPSAQSPIVTRVVNGEILRNGGCRMTGQTRWCRVSRPDGSDSGWAAGRFLIEASN</sequence>
<evidence type="ECO:0000313" key="3">
    <source>
        <dbReference type="EMBL" id="TPP09961.1"/>
    </source>
</evidence>
<evidence type="ECO:0000313" key="4">
    <source>
        <dbReference type="Proteomes" id="UP000316429"/>
    </source>
</evidence>
<dbReference type="RefSeq" id="WP_140826324.1">
    <property type="nucleotide sequence ID" value="NZ_VFYP01000001.1"/>
</dbReference>
<dbReference type="Gene3D" id="2.30.30.40">
    <property type="entry name" value="SH3 Domains"/>
    <property type="match status" value="1"/>
</dbReference>
<accession>A0A504UT93</accession>
<dbReference type="Gene3D" id="2.60.120.380">
    <property type="match status" value="1"/>
</dbReference>
<dbReference type="AlphaFoldDB" id="A0A504UT93"/>
<dbReference type="PROSITE" id="PS51781">
    <property type="entry name" value="SH3B"/>
    <property type="match status" value="1"/>
</dbReference>
<evidence type="ECO:0000256" key="1">
    <source>
        <dbReference type="SAM" id="SignalP"/>
    </source>
</evidence>
<dbReference type="InterPro" id="IPR003646">
    <property type="entry name" value="SH3-like_bac-type"/>
</dbReference>
<feature type="chain" id="PRO_5021353104" evidence="1">
    <location>
        <begin position="30"/>
        <end position="232"/>
    </location>
</feature>